<dbReference type="Ensembl" id="ENSPMGT00000031627.1">
    <property type="protein sequence ID" value="ENSPMGP00000029709.1"/>
    <property type="gene ID" value="ENSPMGG00000023913.1"/>
</dbReference>
<keyword evidence="4" id="KW-0472">Membrane</keyword>
<evidence type="ECO:0008006" key="7">
    <source>
        <dbReference type="Google" id="ProtNLM"/>
    </source>
</evidence>
<feature type="compositionally biased region" description="Polar residues" evidence="3">
    <location>
        <begin position="314"/>
        <end position="325"/>
    </location>
</feature>
<accession>A0A3B4BJC3</accession>
<protein>
    <recommendedName>
        <fullName evidence="7">Paralemmin</fullName>
    </recommendedName>
</protein>
<feature type="transmembrane region" description="Helical" evidence="4">
    <location>
        <begin position="68"/>
        <end position="86"/>
    </location>
</feature>
<feature type="coiled-coil region" evidence="2">
    <location>
        <begin position="5"/>
        <end position="45"/>
    </location>
</feature>
<sequence length="345" mass="37801">KMDEAEKYKQRLEAIAEKRRLLDEQERAKREMEDERIRLQQLKRKSLRDQWLMEGPPLSPSSLDTAPLTVPSAYILAVLIILIFLVKGETIRAVFLTNGAAGKEEDTVHVGSVNVLLTSNGLSEDVIPGQVVHLNSNTGDDEEEEGTMVIRAECVMITDEGDDTAEDDAKENGWENAISVSEESEKTVTEGIEGTVPPTVEAGQSESAIIQNGVEGDNVEEVTPVQLQTQAQEGAVVASVPVYTEPQPCIKTTQVDVEDEVASKEETIEVGSKHNVKVEFQEVPLSEPQDKHTPGEQEALLPEVKGHAIDTEKAGTSNQTESPNRADQAETKMPKRKTCQCCSVM</sequence>
<dbReference type="InterPro" id="IPR004965">
    <property type="entry name" value="Paralemmin"/>
</dbReference>
<keyword evidence="4" id="KW-1133">Transmembrane helix</keyword>
<evidence type="ECO:0000256" key="2">
    <source>
        <dbReference type="SAM" id="Coils"/>
    </source>
</evidence>
<dbReference type="PANTHER" id="PTHR47528:SF1">
    <property type="entry name" value="PARALEMMIN-3"/>
    <property type="match status" value="1"/>
</dbReference>
<keyword evidence="6" id="KW-1185">Reference proteome</keyword>
<evidence type="ECO:0000256" key="4">
    <source>
        <dbReference type="SAM" id="Phobius"/>
    </source>
</evidence>
<proteinExistence type="predicted"/>
<dbReference type="Proteomes" id="UP000261520">
    <property type="component" value="Unplaced"/>
</dbReference>
<feature type="compositionally biased region" description="Basic and acidic residues" evidence="3">
    <location>
        <begin position="304"/>
        <end position="313"/>
    </location>
</feature>
<name>A0A3B4BJC3_9GOBI</name>
<dbReference type="PANTHER" id="PTHR47528">
    <property type="entry name" value="PARALEMMIN-3"/>
    <property type="match status" value="1"/>
</dbReference>
<evidence type="ECO:0000313" key="6">
    <source>
        <dbReference type="Proteomes" id="UP000261520"/>
    </source>
</evidence>
<reference evidence="5" key="2">
    <citation type="submission" date="2025-09" db="UniProtKB">
        <authorList>
            <consortium name="Ensembl"/>
        </authorList>
    </citation>
    <scope>IDENTIFICATION</scope>
</reference>
<evidence type="ECO:0000313" key="5">
    <source>
        <dbReference type="Ensembl" id="ENSPMGP00000029709.1"/>
    </source>
</evidence>
<evidence type="ECO:0000256" key="3">
    <source>
        <dbReference type="SAM" id="MobiDB-lite"/>
    </source>
</evidence>
<dbReference type="GO" id="GO:0016020">
    <property type="term" value="C:membrane"/>
    <property type="evidence" value="ECO:0007669"/>
    <property type="project" value="InterPro"/>
</dbReference>
<dbReference type="Pfam" id="PF03285">
    <property type="entry name" value="Paralemmin"/>
    <property type="match status" value="1"/>
</dbReference>
<dbReference type="GO" id="GO:0008360">
    <property type="term" value="P:regulation of cell shape"/>
    <property type="evidence" value="ECO:0007669"/>
    <property type="project" value="InterPro"/>
</dbReference>
<feature type="region of interest" description="Disordered" evidence="3">
    <location>
        <begin position="284"/>
        <end position="337"/>
    </location>
</feature>
<dbReference type="AlphaFoldDB" id="A0A3B4BJC3"/>
<keyword evidence="4" id="KW-0812">Transmembrane</keyword>
<dbReference type="STRING" id="409849.ENSPMGP00000029709"/>
<reference evidence="5" key="1">
    <citation type="submission" date="2025-08" db="UniProtKB">
        <authorList>
            <consortium name="Ensembl"/>
        </authorList>
    </citation>
    <scope>IDENTIFICATION</scope>
</reference>
<keyword evidence="1 2" id="KW-0175">Coiled coil</keyword>
<organism evidence="5 6">
    <name type="scientific">Periophthalmus magnuspinnatus</name>
    <dbReference type="NCBI Taxonomy" id="409849"/>
    <lineage>
        <taxon>Eukaryota</taxon>
        <taxon>Metazoa</taxon>
        <taxon>Chordata</taxon>
        <taxon>Craniata</taxon>
        <taxon>Vertebrata</taxon>
        <taxon>Euteleostomi</taxon>
        <taxon>Actinopterygii</taxon>
        <taxon>Neopterygii</taxon>
        <taxon>Teleostei</taxon>
        <taxon>Neoteleostei</taxon>
        <taxon>Acanthomorphata</taxon>
        <taxon>Gobiaria</taxon>
        <taxon>Gobiiformes</taxon>
        <taxon>Gobioidei</taxon>
        <taxon>Gobiidae</taxon>
        <taxon>Oxudercinae</taxon>
        <taxon>Periophthalmus</taxon>
    </lineage>
</organism>
<dbReference type="InterPro" id="IPR024149">
    <property type="entry name" value="Paralemmin-3"/>
</dbReference>
<evidence type="ECO:0000256" key="1">
    <source>
        <dbReference type="ARBA" id="ARBA00023054"/>
    </source>
</evidence>